<dbReference type="GO" id="GO:0016477">
    <property type="term" value="P:cell migration"/>
    <property type="evidence" value="ECO:0007669"/>
    <property type="project" value="TreeGrafter"/>
</dbReference>
<feature type="domain" description="PI3K/PI4K catalytic" evidence="12">
    <location>
        <begin position="1290"/>
        <end position="1567"/>
    </location>
</feature>
<dbReference type="GO" id="GO:0043491">
    <property type="term" value="P:phosphatidylinositol 3-kinase/protein kinase B signal transduction"/>
    <property type="evidence" value="ECO:0007669"/>
    <property type="project" value="TreeGrafter"/>
</dbReference>
<keyword evidence="2" id="KW-0547">Nucleotide-binding</keyword>
<dbReference type="PROSITE" id="PS50290">
    <property type="entry name" value="PI3_4_KINASE_3"/>
    <property type="match status" value="1"/>
</dbReference>
<keyword evidence="3" id="KW-0418">Kinase</keyword>
<dbReference type="InterPro" id="IPR011009">
    <property type="entry name" value="Kinase-like_dom_sf"/>
</dbReference>
<evidence type="ECO:0000256" key="3">
    <source>
        <dbReference type="ARBA" id="ARBA00022777"/>
    </source>
</evidence>
<comment type="caution">
    <text evidence="16">The sequence shown here is derived from an EMBL/GenBank/DDBJ whole genome shotgun (WGS) entry which is preliminary data.</text>
</comment>
<dbReference type="GO" id="GO:0005737">
    <property type="term" value="C:cytoplasm"/>
    <property type="evidence" value="ECO:0007669"/>
    <property type="project" value="TreeGrafter"/>
</dbReference>
<dbReference type="InterPro" id="IPR002420">
    <property type="entry name" value="PI3K-type_C2_dom"/>
</dbReference>
<dbReference type="SMART" id="SM00142">
    <property type="entry name" value="PI3K_C2"/>
    <property type="match status" value="1"/>
</dbReference>
<feature type="compositionally biased region" description="Polar residues" evidence="9">
    <location>
        <begin position="496"/>
        <end position="509"/>
    </location>
</feature>
<comment type="catalytic activity">
    <reaction evidence="6">
        <text>a 1,2-diacyl-sn-glycero-3-phospho-(1D-myo-inositol) + ATP = a 1,2-diacyl-sn-glycero-3-phospho-(1D-myo-inositol-3-phosphate) + ADP + H(+)</text>
        <dbReference type="Rhea" id="RHEA:12709"/>
        <dbReference type="ChEBI" id="CHEBI:15378"/>
        <dbReference type="ChEBI" id="CHEBI:30616"/>
        <dbReference type="ChEBI" id="CHEBI:57880"/>
        <dbReference type="ChEBI" id="CHEBI:58088"/>
        <dbReference type="ChEBI" id="CHEBI:456216"/>
        <dbReference type="EC" id="2.7.1.137"/>
    </reaction>
    <physiologicalReaction direction="left-to-right" evidence="6">
        <dbReference type="Rhea" id="RHEA:12710"/>
    </physiologicalReaction>
</comment>
<dbReference type="InterPro" id="IPR035892">
    <property type="entry name" value="C2_domain_sf"/>
</dbReference>
<dbReference type="GO" id="GO:0005942">
    <property type="term" value="C:phosphatidylinositol 3-kinase complex"/>
    <property type="evidence" value="ECO:0007669"/>
    <property type="project" value="TreeGrafter"/>
</dbReference>
<keyword evidence="4" id="KW-0067">ATP-binding</keyword>
<feature type="compositionally biased region" description="Basic and acidic residues" evidence="9">
    <location>
        <begin position="512"/>
        <end position="522"/>
    </location>
</feature>
<dbReference type="SUPFAM" id="SSF64268">
    <property type="entry name" value="PX domain"/>
    <property type="match status" value="1"/>
</dbReference>
<evidence type="ECO:0000259" key="15">
    <source>
        <dbReference type="PROSITE" id="PS51547"/>
    </source>
</evidence>
<dbReference type="InterPro" id="IPR001683">
    <property type="entry name" value="PX_dom"/>
</dbReference>
<proteinExistence type="inferred from homology"/>
<evidence type="ECO:0000256" key="9">
    <source>
        <dbReference type="SAM" id="MobiDB-lite"/>
    </source>
</evidence>
<keyword evidence="1" id="KW-0808">Transferase</keyword>
<comment type="similarity">
    <text evidence="8">Belongs to the PI3/PI4-kinase family.</text>
</comment>
<dbReference type="InterPro" id="IPR029071">
    <property type="entry name" value="Ubiquitin-like_domsf"/>
</dbReference>
<dbReference type="PANTHER" id="PTHR10048:SF14">
    <property type="entry name" value="LD28067P"/>
    <property type="match status" value="1"/>
</dbReference>
<keyword evidence="5" id="KW-0443">Lipid metabolism</keyword>
<feature type="region of interest" description="Disordered" evidence="9">
    <location>
        <begin position="1"/>
        <end position="82"/>
    </location>
</feature>
<dbReference type="PANTHER" id="PTHR10048">
    <property type="entry name" value="PHOSPHATIDYLINOSITOL KINASE"/>
    <property type="match status" value="1"/>
</dbReference>
<dbReference type="FunFam" id="3.30.1520.10:FF:000006">
    <property type="entry name" value="Phosphatidylinositol 4-phosphate 3-kinase C2 domain-containing subunit alpha"/>
    <property type="match status" value="1"/>
</dbReference>
<dbReference type="InterPro" id="IPR000341">
    <property type="entry name" value="PI3K_Ras-bd_dom"/>
</dbReference>
<dbReference type="InterPro" id="IPR015433">
    <property type="entry name" value="PI3/4_kinase"/>
</dbReference>
<evidence type="ECO:0000313" key="17">
    <source>
        <dbReference type="Proteomes" id="UP000735302"/>
    </source>
</evidence>
<evidence type="ECO:0000256" key="5">
    <source>
        <dbReference type="ARBA" id="ARBA00023098"/>
    </source>
</evidence>
<dbReference type="InterPro" id="IPR042236">
    <property type="entry name" value="PI3K_accessory_sf"/>
</dbReference>
<dbReference type="Pfam" id="PF00794">
    <property type="entry name" value="PI3K_rbd"/>
    <property type="match status" value="1"/>
</dbReference>
<dbReference type="SMART" id="SM00145">
    <property type="entry name" value="PI3Ka"/>
    <property type="match status" value="1"/>
</dbReference>
<dbReference type="InterPro" id="IPR016024">
    <property type="entry name" value="ARM-type_fold"/>
</dbReference>
<dbReference type="PROSITE" id="PS51547">
    <property type="entry name" value="C2_PI3K"/>
    <property type="match status" value="1"/>
</dbReference>
<dbReference type="InterPro" id="IPR000008">
    <property type="entry name" value="C2_dom"/>
</dbReference>
<evidence type="ECO:0000256" key="7">
    <source>
        <dbReference type="ARBA" id="ARBA00029297"/>
    </source>
</evidence>
<evidence type="ECO:0000256" key="4">
    <source>
        <dbReference type="ARBA" id="ARBA00022840"/>
    </source>
</evidence>
<dbReference type="InterPro" id="IPR001263">
    <property type="entry name" value="PI3K_accessory_dom"/>
</dbReference>
<evidence type="ECO:0000259" key="14">
    <source>
        <dbReference type="PROSITE" id="PS51546"/>
    </source>
</evidence>
<dbReference type="FunFam" id="3.30.1010.10:FF:000001">
    <property type="entry name" value="Phosphatidylinositol 4-phosphate 3-kinase C2 domain-containing subunit beta"/>
    <property type="match status" value="1"/>
</dbReference>
<dbReference type="EMBL" id="BLXT01002372">
    <property type="protein sequence ID" value="GFN93851.1"/>
    <property type="molecule type" value="Genomic_DNA"/>
</dbReference>
<evidence type="ECO:0000256" key="2">
    <source>
        <dbReference type="ARBA" id="ARBA00022741"/>
    </source>
</evidence>
<dbReference type="InterPro" id="IPR036871">
    <property type="entry name" value="PX_dom_sf"/>
</dbReference>
<dbReference type="SMART" id="SM00144">
    <property type="entry name" value="PI3K_rbd"/>
    <property type="match status" value="1"/>
</dbReference>
<dbReference type="SUPFAM" id="SSF54236">
    <property type="entry name" value="Ubiquitin-like"/>
    <property type="match status" value="1"/>
</dbReference>
<dbReference type="Gene3D" id="3.30.1010.10">
    <property type="entry name" value="Phosphatidylinositol 3-kinase Catalytic Subunit, Chain A, domain 4"/>
    <property type="match status" value="1"/>
</dbReference>
<dbReference type="Proteomes" id="UP000735302">
    <property type="component" value="Unassembled WGS sequence"/>
</dbReference>
<dbReference type="SMART" id="SM00239">
    <property type="entry name" value="C2"/>
    <property type="match status" value="1"/>
</dbReference>
<dbReference type="Pfam" id="PF00787">
    <property type="entry name" value="PX"/>
    <property type="match status" value="1"/>
</dbReference>
<dbReference type="Pfam" id="PF00613">
    <property type="entry name" value="PI3Ka"/>
    <property type="match status" value="1"/>
</dbReference>
<dbReference type="SMART" id="SM00146">
    <property type="entry name" value="PI3Kc"/>
    <property type="match status" value="1"/>
</dbReference>
<dbReference type="SMART" id="SM00312">
    <property type="entry name" value="PX"/>
    <property type="match status" value="1"/>
</dbReference>
<dbReference type="Gene3D" id="1.10.1070.11">
    <property type="entry name" value="Phosphatidylinositol 3-/4-kinase, catalytic domain"/>
    <property type="match status" value="1"/>
</dbReference>
<name>A0AAV3ZH83_9GAST</name>
<feature type="domain" description="PI3K-RBD" evidence="14">
    <location>
        <begin position="585"/>
        <end position="673"/>
    </location>
</feature>
<reference evidence="16 17" key="1">
    <citation type="journal article" date="2021" name="Elife">
        <title>Chloroplast acquisition without the gene transfer in kleptoplastic sea slugs, Plakobranchus ocellatus.</title>
        <authorList>
            <person name="Maeda T."/>
            <person name="Takahashi S."/>
            <person name="Yoshida T."/>
            <person name="Shimamura S."/>
            <person name="Takaki Y."/>
            <person name="Nagai Y."/>
            <person name="Toyoda A."/>
            <person name="Suzuki Y."/>
            <person name="Arimoto A."/>
            <person name="Ishii H."/>
            <person name="Satoh N."/>
            <person name="Nishiyama T."/>
            <person name="Hasebe M."/>
            <person name="Maruyama T."/>
            <person name="Minagawa J."/>
            <person name="Obokata J."/>
            <person name="Shigenobu S."/>
        </authorList>
    </citation>
    <scope>NUCLEOTIDE SEQUENCE [LARGE SCALE GENOMIC DNA]</scope>
</reference>
<evidence type="ECO:0000259" key="10">
    <source>
        <dbReference type="PROSITE" id="PS50004"/>
    </source>
</evidence>
<dbReference type="SUPFAM" id="SSF49562">
    <property type="entry name" value="C2 domain (Calcium/lipid-binding domain, CaLB)"/>
    <property type="match status" value="2"/>
</dbReference>
<dbReference type="GO" id="GO:0048015">
    <property type="term" value="P:phosphatidylinositol-mediated signaling"/>
    <property type="evidence" value="ECO:0007669"/>
    <property type="project" value="TreeGrafter"/>
</dbReference>
<dbReference type="Gene3D" id="2.60.40.150">
    <property type="entry name" value="C2 domain"/>
    <property type="match status" value="2"/>
</dbReference>
<dbReference type="PROSITE" id="PS50195">
    <property type="entry name" value="PX"/>
    <property type="match status" value="1"/>
</dbReference>
<dbReference type="CDD" id="cd05166">
    <property type="entry name" value="PI3Kc_II"/>
    <property type="match status" value="1"/>
</dbReference>
<dbReference type="Gene3D" id="3.30.1520.10">
    <property type="entry name" value="Phox-like domain"/>
    <property type="match status" value="1"/>
</dbReference>
<dbReference type="CDD" id="cd04012">
    <property type="entry name" value="C2A_PI3K_class_II"/>
    <property type="match status" value="1"/>
</dbReference>
<dbReference type="PROSITE" id="PS50004">
    <property type="entry name" value="C2"/>
    <property type="match status" value="1"/>
</dbReference>
<dbReference type="InterPro" id="IPR000403">
    <property type="entry name" value="PI3/4_kinase_cat_dom"/>
</dbReference>
<sequence length="1817" mass="204545">MASEKDCPSPILGIPPPPVAAPRRRSPVNPAGNRDKTSSSVPGFEERKAPPPPPPIPPRPHSIKRTSLGSGNVKESNSSEKLRGLGKSYSMFAQDGLTAASTYPGDYRHSLPDDGGASGSVFHPDLQGLDFSKVSYPEESNNASSSKPMYPDISHAFSELKNSSPVPPITQPSNYGMNTLVGPSNASLISQNMAVGMSTGPPLHQNSQAWNNQNFYGTSNVAPAAYPSQTNVGYNASPSSSYSMNMPMLQTYQGSGFVPQAGGNTGGLSFPNNQLNMLNPNYSYMDAFPGTSAAYDMKSASFSGAMQNQFVPSFNSSYVPSAVFPPTPSNSYDPEHPIAVAGFDENFVAPTSDDTEARDLINLGFPEKEYLTLDQFDPLYFRARKESITVIGSEEGHPSTERQDSQINFSFGEAFPNVYKNTNDNVFTAYDSSDEHIWTPNVDKPKQGEILSGPIGFEAFDFDAFGQSKFGSTEEEFLNAGLNTTKVKFSSAAYDSPSSEASDLESNSAKVLDSRKSTEKPPRPPSWRIPRSKRYEKLRKRTFIDAESESFCQMVADLKRKYQSTDERTNQGYLVNQMRNSHRVAIQIKVIVHTALSTEPVVFTCDTNALVEHVISHVLYTVSPGENQASTDNFVLKVFDRTEYLCNDLPLAKFDYTHSCLKHDRDIVLDLVKKEEVVRPFLKTHDDDIQMLYFPKEYINADGTAVSQDALTVFLDTFYHEVDALLEHFSKTDAGPYRTQGVVQTTKAICVNLARVETVEINKALQLVEKNVSEILNPSPSSQNLFGSNEAQDKETQDAINVALHCSLMEDLTSAVDQLVEAVKRLVRMYCRTFLTDFFLGSSIEIPHDHLEVVKVRDTFIVNIASAHRIPTAWKHRFDEYKIVCSLYHGTKRIIPDISTTMKPSSLGLCERIYWDEWLQFDKTYLCTLPRESRLCLMLCGIKTAAIANKAGGAPDKGAAVDKKEVTEGNKIILPLGAAAIQLFNEKGYLNQGPQLVPLMMGASSDPIMPSCKTLLPDAVLLQLNLPDFERTIFFPEPLNSPESPSRSFEDLMPRIRTSVQNVMEKEACATLSAEDLEMLWTHRHYMRDHPHLLPRILQAAHSWDWATLSEIYSLLRCWKPLHPMQAFELLLPQFPDLRVRQFAADSLNKIPSDDLVDFLPQMIQGLKFESYHNSPLAKLLLEQACKAPRFAHQFFWLLKGVAAQDVTFKRRYELMFVALASVAGDALYQELHKQEELVKLVSSLAEQVKDAKDKDSTLKRGLIPLHDMLEEKGRLLLPYNPSMEVVGLDMKSCSYFTSNAFPLKLVFKNSNPKADAHYVIYKVGDDLRQDMLTMQMVRIMESLWLQQGLDLKMITFACLATGPKKGIIELITESETLRKIQVFGGVTGSFKDRPIKEWLQKHNPTELEFKKAVENFTASCAGYCVATYVLGVGDRHNDNIMLKQSGHMFHIDFGKFLGDSQMFGSFKRDRVPFVLTSDMAYVINDGGKQGHRFQYFVDLCCQAFNILRRHADLFRSLFILMARSGIPGVTERAVQYVQNALLPGQSEAQATATFTRMIEESMKSVFTQFNFFLHNLAQLKFSSHQEGTLLSFVSKAYSMETDGKIASVELSGYEKRYTPEKHYIFILKVEREGQKVPMYIFRQFQEFVEFRDKLNEMFPLVSWPNFSTRVVIGRSNVHTVAESRKTEIGLFLSYLWQKTAEISQCELVHTFFHPLLRDEQEAEKAKLNTNKPRDPDKVTKLKTKVVKSTSHPTYNELLQYEFPEPELMYRILQVSVWDQGRLMENNFLGAVYITLRELDLSKDNTAWHKLGRIQMN</sequence>
<dbReference type="InterPro" id="IPR018936">
    <property type="entry name" value="PI3/4_kinase_CS"/>
</dbReference>
<dbReference type="Gene3D" id="3.10.20.770">
    <property type="match status" value="1"/>
</dbReference>
<evidence type="ECO:0000256" key="6">
    <source>
        <dbReference type="ARBA" id="ARBA00023985"/>
    </source>
</evidence>
<dbReference type="PROSITE" id="PS00916">
    <property type="entry name" value="PI3_4_KINASE_2"/>
    <property type="match status" value="1"/>
</dbReference>
<accession>A0AAV3ZH83</accession>
<dbReference type="FunFam" id="1.10.1070.11:FF:000001">
    <property type="entry name" value="Phosphatidylinositol 4,5-bisphosphate 3-kinase catalytic subunit"/>
    <property type="match status" value="1"/>
</dbReference>
<evidence type="ECO:0000313" key="16">
    <source>
        <dbReference type="EMBL" id="GFN93851.1"/>
    </source>
</evidence>
<comment type="catalytic activity">
    <reaction evidence="7">
        <text>a 1,2-diacyl-sn-glycero-3-phospho-(1D-myo-inositol 4-phosphate) + ATP = a 1,2-diacyl-sn-glycero-3-phospho-(1D-myo-inositol-3,4-bisphosphate) + ADP + H(+)</text>
        <dbReference type="Rhea" id="RHEA:18373"/>
        <dbReference type="ChEBI" id="CHEBI:15378"/>
        <dbReference type="ChEBI" id="CHEBI:30616"/>
        <dbReference type="ChEBI" id="CHEBI:57658"/>
        <dbReference type="ChEBI" id="CHEBI:58178"/>
        <dbReference type="ChEBI" id="CHEBI:456216"/>
        <dbReference type="EC" id="2.7.1.154"/>
    </reaction>
    <physiologicalReaction direction="left-to-right" evidence="7">
        <dbReference type="Rhea" id="RHEA:18374"/>
    </physiologicalReaction>
</comment>
<dbReference type="SUPFAM" id="SSF56112">
    <property type="entry name" value="Protein kinase-like (PK-like)"/>
    <property type="match status" value="1"/>
</dbReference>
<dbReference type="Pfam" id="PF00454">
    <property type="entry name" value="PI3_PI4_kinase"/>
    <property type="match status" value="1"/>
</dbReference>
<feature type="domain" description="PIK helical" evidence="13">
    <location>
        <begin position="1046"/>
        <end position="1223"/>
    </location>
</feature>
<evidence type="ECO:0000259" key="12">
    <source>
        <dbReference type="PROSITE" id="PS50290"/>
    </source>
</evidence>
<keyword evidence="17" id="KW-1185">Reference proteome</keyword>
<evidence type="ECO:0000256" key="8">
    <source>
        <dbReference type="PROSITE-ProRule" id="PRU00880"/>
    </source>
</evidence>
<evidence type="ECO:0000259" key="11">
    <source>
        <dbReference type="PROSITE" id="PS50195"/>
    </source>
</evidence>
<dbReference type="GO" id="GO:0035091">
    <property type="term" value="F:phosphatidylinositol binding"/>
    <property type="evidence" value="ECO:0007669"/>
    <property type="project" value="InterPro"/>
</dbReference>
<feature type="compositionally biased region" description="Pro residues" evidence="9">
    <location>
        <begin position="50"/>
        <end position="60"/>
    </location>
</feature>
<organism evidence="16 17">
    <name type="scientific">Plakobranchus ocellatus</name>
    <dbReference type="NCBI Taxonomy" id="259542"/>
    <lineage>
        <taxon>Eukaryota</taxon>
        <taxon>Metazoa</taxon>
        <taxon>Spiralia</taxon>
        <taxon>Lophotrochozoa</taxon>
        <taxon>Mollusca</taxon>
        <taxon>Gastropoda</taxon>
        <taxon>Heterobranchia</taxon>
        <taxon>Euthyneura</taxon>
        <taxon>Panpulmonata</taxon>
        <taxon>Sacoglossa</taxon>
        <taxon>Placobranchoidea</taxon>
        <taxon>Plakobranchidae</taxon>
        <taxon>Plakobranchus</taxon>
    </lineage>
</organism>
<dbReference type="GO" id="GO:0005886">
    <property type="term" value="C:plasma membrane"/>
    <property type="evidence" value="ECO:0007669"/>
    <property type="project" value="TreeGrafter"/>
</dbReference>
<feature type="region of interest" description="Disordered" evidence="9">
    <location>
        <begin position="495"/>
        <end position="531"/>
    </location>
</feature>
<evidence type="ECO:0000256" key="1">
    <source>
        <dbReference type="ARBA" id="ARBA00022679"/>
    </source>
</evidence>
<feature type="domain" description="PX" evidence="11">
    <location>
        <begin position="1604"/>
        <end position="1720"/>
    </location>
</feature>
<dbReference type="InterPro" id="IPR036940">
    <property type="entry name" value="PI3/4_kinase_cat_sf"/>
</dbReference>
<dbReference type="Gene3D" id="1.25.40.70">
    <property type="entry name" value="Phosphatidylinositol 3-kinase, accessory domain (PIK)"/>
    <property type="match status" value="1"/>
</dbReference>
<dbReference type="SUPFAM" id="SSF48371">
    <property type="entry name" value="ARM repeat"/>
    <property type="match status" value="1"/>
</dbReference>
<dbReference type="PROSITE" id="PS51546">
    <property type="entry name" value="PI3K_RBD"/>
    <property type="match status" value="1"/>
</dbReference>
<dbReference type="GO" id="GO:0016303">
    <property type="term" value="F:1-phosphatidylinositol-3-kinase activity"/>
    <property type="evidence" value="ECO:0007669"/>
    <property type="project" value="UniProtKB-EC"/>
</dbReference>
<feature type="compositionally biased region" description="Polar residues" evidence="9">
    <location>
        <begin position="65"/>
        <end position="76"/>
    </location>
</feature>
<evidence type="ECO:0000259" key="13">
    <source>
        <dbReference type="PROSITE" id="PS51545"/>
    </source>
</evidence>
<dbReference type="Pfam" id="PF00168">
    <property type="entry name" value="C2"/>
    <property type="match status" value="1"/>
</dbReference>
<feature type="domain" description="C2" evidence="10">
    <location>
        <begin position="1697"/>
        <end position="1809"/>
    </location>
</feature>
<feature type="domain" description="C2 PI3K-type" evidence="15">
    <location>
        <begin position="856"/>
        <end position="1042"/>
    </location>
</feature>
<protein>
    <submittedName>
        <fullName evidence="16">Phosphatidylinositol 4-phosphate 3-kinase c2 domain-containing subunit alpha-like</fullName>
    </submittedName>
</protein>
<dbReference type="GO" id="GO:0035005">
    <property type="term" value="F:1-phosphatidylinositol-4-phosphate 3-kinase activity"/>
    <property type="evidence" value="ECO:0007669"/>
    <property type="project" value="UniProtKB-EC"/>
</dbReference>
<dbReference type="GO" id="GO:0005524">
    <property type="term" value="F:ATP binding"/>
    <property type="evidence" value="ECO:0007669"/>
    <property type="project" value="UniProtKB-KW"/>
</dbReference>
<dbReference type="PROSITE" id="PS51545">
    <property type="entry name" value="PIK_HELICAL"/>
    <property type="match status" value="1"/>
</dbReference>
<dbReference type="Pfam" id="PF00792">
    <property type="entry name" value="PI3K_C2"/>
    <property type="match status" value="1"/>
</dbReference>
<gene>
    <name evidence="16" type="ORF">PoB_002035700</name>
</gene>